<gene>
    <name evidence="6" type="ORF">N47_H24480</name>
</gene>
<keyword evidence="2 5" id="KW-0812">Transmembrane</keyword>
<proteinExistence type="predicted"/>
<evidence type="ECO:0000256" key="4">
    <source>
        <dbReference type="ARBA" id="ARBA00023136"/>
    </source>
</evidence>
<name>E1YAN2_9BACT</name>
<evidence type="ECO:0000256" key="5">
    <source>
        <dbReference type="SAM" id="Phobius"/>
    </source>
</evidence>
<dbReference type="InterPro" id="IPR052561">
    <property type="entry name" value="ComplexI_Subunit1"/>
</dbReference>
<dbReference type="Pfam" id="PF00146">
    <property type="entry name" value="NADHdh"/>
    <property type="match status" value="1"/>
</dbReference>
<feature type="transmembrane region" description="Helical" evidence="5">
    <location>
        <begin position="69"/>
        <end position="91"/>
    </location>
</feature>
<dbReference type="GO" id="GO:0005886">
    <property type="term" value="C:plasma membrane"/>
    <property type="evidence" value="ECO:0007669"/>
    <property type="project" value="TreeGrafter"/>
</dbReference>
<evidence type="ECO:0000256" key="3">
    <source>
        <dbReference type="ARBA" id="ARBA00022989"/>
    </source>
</evidence>
<comment type="subcellular location">
    <subcellularLocation>
        <location evidence="1">Membrane</location>
        <topology evidence="1">Multi-pass membrane protein</topology>
    </subcellularLocation>
</comment>
<dbReference type="PANTHER" id="PTHR43359:SF1">
    <property type="entry name" value="FORMATE HYDROGENLYASE SUBUNIT 4-RELATED"/>
    <property type="match status" value="1"/>
</dbReference>
<evidence type="ECO:0000313" key="6">
    <source>
        <dbReference type="EMBL" id="CBX27626.1"/>
    </source>
</evidence>
<feature type="transmembrane region" description="Helical" evidence="5">
    <location>
        <begin position="171"/>
        <end position="190"/>
    </location>
</feature>
<dbReference type="PANTHER" id="PTHR43359">
    <property type="entry name" value="FORMATE HYDROGENLYASE SUBUNIT 4"/>
    <property type="match status" value="1"/>
</dbReference>
<sequence>MTITASVIHLFLALILSPLLMGIINRTKALFAGRKGQPLLQPYYDLIKLMKKGAVYSTTSSWVFRLGPVLGLAAVMISIMIVPAGGIGGMLSFPGDFVFMAYALGLTRFVTVLAAMDTGSAFEGMGASREVQFAIIAEVVLLLGLAVLAVGTQEISLAGIYAGLWTNSISTLIPVTFLVAFVFFNLFYLLKTPEFLLTTRTRT</sequence>
<feature type="transmembrane region" description="Helical" evidence="5">
    <location>
        <begin position="6"/>
        <end position="25"/>
    </location>
</feature>
<dbReference type="EMBL" id="FR695866">
    <property type="protein sequence ID" value="CBX27626.1"/>
    <property type="molecule type" value="Genomic_DNA"/>
</dbReference>
<reference evidence="6" key="1">
    <citation type="journal article" date="2011" name="Environ. Microbiol.">
        <title>Genomic insights into the metabolic potential of the polycyclic aromatic hydrocarbon degrading sulfate-reducing Deltaproteobacterium N47.</title>
        <authorList>
            <person name="Bergmann F."/>
            <person name="Selesi D."/>
            <person name="Weinmaier T."/>
            <person name="Tischler P."/>
            <person name="Rattei T."/>
            <person name="Meckenstock R.U."/>
        </authorList>
    </citation>
    <scope>NUCLEOTIDE SEQUENCE</scope>
</reference>
<keyword evidence="4 5" id="KW-0472">Membrane</keyword>
<dbReference type="AlphaFoldDB" id="E1YAN2"/>
<dbReference type="InterPro" id="IPR001694">
    <property type="entry name" value="NADH_UbQ_OxRdtase_su1/FPO"/>
</dbReference>
<feature type="transmembrane region" description="Helical" evidence="5">
    <location>
        <begin position="97"/>
        <end position="119"/>
    </location>
</feature>
<protein>
    <submittedName>
        <fullName evidence="6">Uncharacterized protein</fullName>
    </submittedName>
</protein>
<evidence type="ECO:0000256" key="2">
    <source>
        <dbReference type="ARBA" id="ARBA00022692"/>
    </source>
</evidence>
<accession>E1YAN2</accession>
<evidence type="ECO:0000256" key="1">
    <source>
        <dbReference type="ARBA" id="ARBA00004141"/>
    </source>
</evidence>
<organism evidence="6">
    <name type="scientific">uncultured Desulfobacterium sp</name>
    <dbReference type="NCBI Taxonomy" id="201089"/>
    <lineage>
        <taxon>Bacteria</taxon>
        <taxon>Pseudomonadati</taxon>
        <taxon>Thermodesulfobacteriota</taxon>
        <taxon>Desulfobacteria</taxon>
        <taxon>Desulfobacterales</taxon>
        <taxon>Desulfobacteriaceae</taxon>
        <taxon>Desulfobacterium</taxon>
        <taxon>environmental samples</taxon>
    </lineage>
</organism>
<feature type="transmembrane region" description="Helical" evidence="5">
    <location>
        <begin position="131"/>
        <end position="151"/>
    </location>
</feature>
<keyword evidence="3 5" id="KW-1133">Transmembrane helix</keyword>